<evidence type="ECO:0000256" key="1">
    <source>
        <dbReference type="SAM" id="MobiDB-lite"/>
    </source>
</evidence>
<reference evidence="3 4" key="1">
    <citation type="submission" date="2019-02" db="EMBL/GenBank/DDBJ databases">
        <title>Deep-cultivation of Planctomycetes and their phenomic and genomic characterization uncovers novel biology.</title>
        <authorList>
            <person name="Wiegand S."/>
            <person name="Jogler M."/>
            <person name="Boedeker C."/>
            <person name="Pinto D."/>
            <person name="Vollmers J."/>
            <person name="Rivas-Marin E."/>
            <person name="Kohn T."/>
            <person name="Peeters S.H."/>
            <person name="Heuer A."/>
            <person name="Rast P."/>
            <person name="Oberbeckmann S."/>
            <person name="Bunk B."/>
            <person name="Jeske O."/>
            <person name="Meyerdierks A."/>
            <person name="Storesund J.E."/>
            <person name="Kallscheuer N."/>
            <person name="Luecker S."/>
            <person name="Lage O.M."/>
            <person name="Pohl T."/>
            <person name="Merkel B.J."/>
            <person name="Hornburger P."/>
            <person name="Mueller R.-W."/>
            <person name="Bruemmer F."/>
            <person name="Labrenz M."/>
            <person name="Spormann A.M."/>
            <person name="Op Den Camp H."/>
            <person name="Overmann J."/>
            <person name="Amann R."/>
            <person name="Jetten M.S.M."/>
            <person name="Mascher T."/>
            <person name="Medema M.H."/>
            <person name="Devos D.P."/>
            <person name="Kaster A.-K."/>
            <person name="Ovreas L."/>
            <person name="Rohde M."/>
            <person name="Galperin M.Y."/>
            <person name="Jogler C."/>
        </authorList>
    </citation>
    <scope>NUCLEOTIDE SEQUENCE [LARGE SCALE GENOMIC DNA]</scope>
    <source>
        <strain evidence="3 4">Mal64</strain>
    </source>
</reference>
<gene>
    <name evidence="3" type="ORF">Mal64_02430</name>
</gene>
<dbReference type="AlphaFoldDB" id="A0A5C5ZSV6"/>
<dbReference type="Proteomes" id="UP000315440">
    <property type="component" value="Unassembled WGS sequence"/>
</dbReference>
<keyword evidence="4" id="KW-1185">Reference proteome</keyword>
<keyword evidence="2" id="KW-0812">Transmembrane</keyword>
<evidence type="ECO:0000313" key="3">
    <source>
        <dbReference type="EMBL" id="TWT89861.1"/>
    </source>
</evidence>
<feature type="compositionally biased region" description="Basic and acidic residues" evidence="1">
    <location>
        <begin position="82"/>
        <end position="100"/>
    </location>
</feature>
<accession>A0A5C5ZSV6</accession>
<organism evidence="3 4">
    <name type="scientific">Pseudobythopirellula maris</name>
    <dbReference type="NCBI Taxonomy" id="2527991"/>
    <lineage>
        <taxon>Bacteria</taxon>
        <taxon>Pseudomonadati</taxon>
        <taxon>Planctomycetota</taxon>
        <taxon>Planctomycetia</taxon>
        <taxon>Pirellulales</taxon>
        <taxon>Lacipirellulaceae</taxon>
        <taxon>Pseudobythopirellula</taxon>
    </lineage>
</organism>
<dbReference type="EMBL" id="SJPQ01000001">
    <property type="protein sequence ID" value="TWT89861.1"/>
    <property type="molecule type" value="Genomic_DNA"/>
</dbReference>
<feature type="region of interest" description="Disordered" evidence="1">
    <location>
        <begin position="68"/>
        <end position="107"/>
    </location>
</feature>
<sequence length="246" mass="25922">MWCRHCQQEVPGLGPLTSGSAQCARCRRPIGADSPAVEATVDPFDSIDDPKNAERLAKIDRTLRAAHSRVKAGPSSGSLRFDFGDSREIPGRSDSPDIIDRPPAQKRRAPAAKAAKQQAGSWAVAALGAGCLGLGVGLMLWSQVQARPELWNPALAATLVGQGLMILGLVQLASHLWTSSRAAAGKLGSMHDDLRRLQRTTDSLAGRQSGGAAGFYADLATGESPELLLANLKGQVDQLAARLGRC</sequence>
<feature type="transmembrane region" description="Helical" evidence="2">
    <location>
        <begin position="154"/>
        <end position="177"/>
    </location>
</feature>
<dbReference type="RefSeq" id="WP_197525326.1">
    <property type="nucleotide sequence ID" value="NZ_SJPQ01000001.1"/>
</dbReference>
<keyword evidence="2" id="KW-1133">Transmembrane helix</keyword>
<feature type="transmembrane region" description="Helical" evidence="2">
    <location>
        <begin position="122"/>
        <end position="142"/>
    </location>
</feature>
<protein>
    <submittedName>
        <fullName evidence="3">Uncharacterized protein</fullName>
    </submittedName>
</protein>
<proteinExistence type="predicted"/>
<name>A0A5C5ZSV6_9BACT</name>
<evidence type="ECO:0000313" key="4">
    <source>
        <dbReference type="Proteomes" id="UP000315440"/>
    </source>
</evidence>
<keyword evidence="2" id="KW-0472">Membrane</keyword>
<comment type="caution">
    <text evidence="3">The sequence shown here is derived from an EMBL/GenBank/DDBJ whole genome shotgun (WGS) entry which is preliminary data.</text>
</comment>
<evidence type="ECO:0000256" key="2">
    <source>
        <dbReference type="SAM" id="Phobius"/>
    </source>
</evidence>